<comment type="caution">
    <text evidence="1">The sequence shown here is derived from an EMBL/GenBank/DDBJ whole genome shotgun (WGS) entry which is preliminary data.</text>
</comment>
<accession>K6ULT9</accession>
<organism evidence="1 2">
    <name type="scientific">Austwickia chelonae NBRC 105200</name>
    <dbReference type="NCBI Taxonomy" id="1184607"/>
    <lineage>
        <taxon>Bacteria</taxon>
        <taxon>Bacillati</taxon>
        <taxon>Actinomycetota</taxon>
        <taxon>Actinomycetes</taxon>
        <taxon>Micrococcales</taxon>
        <taxon>Dermatophilaceae</taxon>
        <taxon>Austwickia</taxon>
    </lineage>
</organism>
<dbReference type="EMBL" id="BAGZ01000005">
    <property type="protein sequence ID" value="GAB77541.1"/>
    <property type="molecule type" value="Genomic_DNA"/>
</dbReference>
<dbReference type="AlphaFoldDB" id="K6ULT9"/>
<dbReference type="eggNOG" id="ENOG5032Z5E">
    <property type="taxonomic scope" value="Bacteria"/>
</dbReference>
<dbReference type="OrthoDB" id="3731619at2"/>
<dbReference type="RefSeq" id="WP_006502293.1">
    <property type="nucleotide sequence ID" value="NZ_BAGZ01000005.1"/>
</dbReference>
<name>K6ULT9_9MICO</name>
<gene>
    <name evidence="1" type="ORF">AUCHE_05_04530</name>
</gene>
<evidence type="ECO:0000313" key="1">
    <source>
        <dbReference type="EMBL" id="GAB77541.1"/>
    </source>
</evidence>
<keyword evidence="2" id="KW-1185">Reference proteome</keyword>
<reference evidence="1 2" key="1">
    <citation type="submission" date="2012-08" db="EMBL/GenBank/DDBJ databases">
        <title>Whole genome shotgun sequence of Austwickia chelonae NBRC 105200.</title>
        <authorList>
            <person name="Yoshida I."/>
            <person name="Hosoyama A."/>
            <person name="Tsuchikane K."/>
            <person name="Katsumata H."/>
            <person name="Ando Y."/>
            <person name="Ohji S."/>
            <person name="Hamada M."/>
            <person name="Tamura T."/>
            <person name="Yamazoe A."/>
            <person name="Yamazaki S."/>
            <person name="Fujita N."/>
        </authorList>
    </citation>
    <scope>NUCLEOTIDE SEQUENCE [LARGE SCALE GENOMIC DNA]</scope>
    <source>
        <strain evidence="1 2">NBRC 105200</strain>
    </source>
</reference>
<evidence type="ECO:0008006" key="3">
    <source>
        <dbReference type="Google" id="ProtNLM"/>
    </source>
</evidence>
<sequence>MNQSTLSVIAKRWRRGWELHIDGYGVTQSRTLDQESVVREVRDYVTLETGVPCTADMNLAIDLGGYEAQVKAAQEATELAALATQRAATQAREVAVELRSMGLSVTDSAAVMGVSRGRISQLVR</sequence>
<dbReference type="Proteomes" id="UP000008495">
    <property type="component" value="Unassembled WGS sequence"/>
</dbReference>
<protein>
    <recommendedName>
        <fullName evidence="3">Antitoxin HicB</fullName>
    </recommendedName>
</protein>
<proteinExistence type="predicted"/>
<evidence type="ECO:0000313" key="2">
    <source>
        <dbReference type="Proteomes" id="UP000008495"/>
    </source>
</evidence>